<dbReference type="EMBL" id="FNVB01000002">
    <property type="protein sequence ID" value="SEF71872.1"/>
    <property type="molecule type" value="Genomic_DNA"/>
</dbReference>
<accession>A0A1H5U9S4</accession>
<dbReference type="SMART" id="SM00822">
    <property type="entry name" value="PKS_KR"/>
    <property type="match status" value="1"/>
</dbReference>
<dbReference type="Proteomes" id="UP000199690">
    <property type="component" value="Unassembled WGS sequence"/>
</dbReference>
<evidence type="ECO:0000313" key="5">
    <source>
        <dbReference type="EMBL" id="SFC75619.1"/>
    </source>
</evidence>
<name>A0A1H5U9S4_9PSEU</name>
<dbReference type="InterPro" id="IPR057326">
    <property type="entry name" value="KR_dom"/>
</dbReference>
<dbReference type="PANTHER" id="PTHR43477:SF1">
    <property type="entry name" value="DIHYDROANTICAPSIN 7-DEHYDROGENASE"/>
    <property type="match status" value="1"/>
</dbReference>
<evidence type="ECO:0000313" key="4">
    <source>
        <dbReference type="EMBL" id="SEF71872.1"/>
    </source>
</evidence>
<dbReference type="GO" id="GO:0016491">
    <property type="term" value="F:oxidoreductase activity"/>
    <property type="evidence" value="ECO:0007669"/>
    <property type="project" value="UniProtKB-KW"/>
</dbReference>
<gene>
    <name evidence="4" type="ORF">SAMN02982929_00461</name>
    <name evidence="5" type="ORF">SAMN05216506_1011609</name>
</gene>
<dbReference type="RefSeq" id="WP_093347761.1">
    <property type="nucleotide sequence ID" value="NZ_FNVB01000002.1"/>
</dbReference>
<dbReference type="PANTHER" id="PTHR43477">
    <property type="entry name" value="DIHYDROANTICAPSIN 7-DEHYDROGENASE"/>
    <property type="match status" value="1"/>
</dbReference>
<dbReference type="AlphaFoldDB" id="A0A1H5U9S4"/>
<dbReference type="InterPro" id="IPR051122">
    <property type="entry name" value="SDR_DHRS6-like"/>
</dbReference>
<dbReference type="Proteomes" id="UP000236729">
    <property type="component" value="Unassembled WGS sequence"/>
</dbReference>
<dbReference type="Pfam" id="PF13561">
    <property type="entry name" value="adh_short_C2"/>
    <property type="match status" value="1"/>
</dbReference>
<evidence type="ECO:0000256" key="1">
    <source>
        <dbReference type="ARBA" id="ARBA00006484"/>
    </source>
</evidence>
<reference evidence="6 7" key="2">
    <citation type="submission" date="2016-10" db="EMBL/GenBank/DDBJ databases">
        <authorList>
            <person name="Varghese N."/>
            <person name="Submissions S."/>
        </authorList>
    </citation>
    <scope>NUCLEOTIDE SEQUENCE [LARGE SCALE GENOMIC DNA]</scope>
    <source>
        <strain evidence="7">ATCC 20501</strain>
        <strain evidence="5 6">CGMCC 4.3529</strain>
    </source>
</reference>
<dbReference type="FunFam" id="3.40.50.720:FF:000084">
    <property type="entry name" value="Short-chain dehydrogenase reductase"/>
    <property type="match status" value="1"/>
</dbReference>
<organism evidence="4 7">
    <name type="scientific">Saccharopolyspora kobensis</name>
    <dbReference type="NCBI Taxonomy" id="146035"/>
    <lineage>
        <taxon>Bacteria</taxon>
        <taxon>Bacillati</taxon>
        <taxon>Actinomycetota</taxon>
        <taxon>Actinomycetes</taxon>
        <taxon>Pseudonocardiales</taxon>
        <taxon>Pseudonocardiaceae</taxon>
        <taxon>Saccharopolyspora</taxon>
    </lineage>
</organism>
<protein>
    <submittedName>
        <fullName evidence="4">NAD(P)-dependent dehydrogenase, short-chain alcohol dehydrogenase family</fullName>
    </submittedName>
</protein>
<evidence type="ECO:0000313" key="6">
    <source>
        <dbReference type="Proteomes" id="UP000199690"/>
    </source>
</evidence>
<keyword evidence="6" id="KW-1185">Reference proteome</keyword>
<dbReference type="InterPro" id="IPR002347">
    <property type="entry name" value="SDR_fam"/>
</dbReference>
<evidence type="ECO:0000313" key="7">
    <source>
        <dbReference type="Proteomes" id="UP000236729"/>
    </source>
</evidence>
<proteinExistence type="inferred from homology"/>
<dbReference type="Gene3D" id="3.40.50.720">
    <property type="entry name" value="NAD(P)-binding Rossmann-like Domain"/>
    <property type="match status" value="1"/>
</dbReference>
<dbReference type="EMBL" id="FOME01000001">
    <property type="protein sequence ID" value="SFC75619.1"/>
    <property type="molecule type" value="Genomic_DNA"/>
</dbReference>
<dbReference type="InterPro" id="IPR036291">
    <property type="entry name" value="NAD(P)-bd_dom_sf"/>
</dbReference>
<dbReference type="CDD" id="cd05233">
    <property type="entry name" value="SDR_c"/>
    <property type="match status" value="1"/>
</dbReference>
<reference evidence="4" key="1">
    <citation type="submission" date="2016-10" db="EMBL/GenBank/DDBJ databases">
        <authorList>
            <person name="de Groot N.N."/>
        </authorList>
    </citation>
    <scope>NUCLEOTIDE SEQUENCE [LARGE SCALE GENOMIC DNA]</scope>
    <source>
        <strain evidence="4">ATCC 20501</strain>
    </source>
</reference>
<feature type="domain" description="Ketoreductase" evidence="3">
    <location>
        <begin position="7"/>
        <end position="181"/>
    </location>
</feature>
<dbReference type="SUPFAM" id="SSF51735">
    <property type="entry name" value="NAD(P)-binding Rossmann-fold domains"/>
    <property type="match status" value="1"/>
</dbReference>
<accession>A0A1I1LRG3</accession>
<keyword evidence="2" id="KW-0560">Oxidoreductase</keyword>
<evidence type="ECO:0000256" key="2">
    <source>
        <dbReference type="ARBA" id="ARBA00023002"/>
    </source>
</evidence>
<dbReference type="PRINTS" id="PR00081">
    <property type="entry name" value="GDHRDH"/>
</dbReference>
<comment type="similarity">
    <text evidence="1">Belongs to the short-chain dehydrogenases/reductases (SDR) family.</text>
</comment>
<sequence>MSRLAGKHALITGGTSGIGFATAREFLAEGATVAITGRSRERLDEAARRLGGPVLPVVSDAGDVPGQAALAARLQDEWPKLDIVMSNAADVTHLPIEAWTEQAFDRLVATNLKAPFFLVKALLPLFSQQSSVILVGSVSAFVGHENATVYGAAKAGLLSYARGLTYELKDRGIRVNGLSPGPTATDALKPLGAERQAELYEEFRRTVPLHRIGTATEMAKAAVYLASDESAYTAGTVLRVDGGIGELAY</sequence>
<evidence type="ECO:0000259" key="3">
    <source>
        <dbReference type="SMART" id="SM00822"/>
    </source>
</evidence>
<dbReference type="SMR" id="A0A1H5U9S4"/>